<comment type="caution">
    <text evidence="1">The sequence shown here is derived from an EMBL/GenBank/DDBJ whole genome shotgun (WGS) entry which is preliminary data.</text>
</comment>
<protein>
    <submittedName>
        <fullName evidence="1">Uncharacterized protein</fullName>
    </submittedName>
</protein>
<accession>A0A4Y3U0W1</accession>
<gene>
    <name evidence="1" type="ORF">APE01nite_24120</name>
</gene>
<name>A0A4Y3U0W1_9PROT</name>
<keyword evidence="2" id="KW-1185">Reference proteome</keyword>
<proteinExistence type="predicted"/>
<evidence type="ECO:0000313" key="1">
    <source>
        <dbReference type="EMBL" id="GEB86615.1"/>
    </source>
</evidence>
<reference evidence="1 2" key="1">
    <citation type="submission" date="2019-06" db="EMBL/GenBank/DDBJ databases">
        <title>Whole genome shotgun sequence of Acetobacter peroxydans NBRC 13755.</title>
        <authorList>
            <person name="Hosoyama A."/>
            <person name="Uohara A."/>
            <person name="Ohji S."/>
            <person name="Ichikawa N."/>
        </authorList>
    </citation>
    <scope>NUCLEOTIDE SEQUENCE [LARGE SCALE GENOMIC DNA]</scope>
    <source>
        <strain evidence="1 2">NBRC 13755</strain>
    </source>
</reference>
<evidence type="ECO:0000313" key="2">
    <source>
        <dbReference type="Proteomes" id="UP000317730"/>
    </source>
</evidence>
<dbReference type="InterPro" id="IPR059206">
    <property type="entry name" value="Sll1717-like"/>
</dbReference>
<dbReference type="NCBIfam" id="NF047389">
    <property type="entry name" value="ATPase_Sll1717"/>
    <property type="match status" value="1"/>
</dbReference>
<organism evidence="1 2">
    <name type="scientific">Acetobacter peroxydans</name>
    <dbReference type="NCBI Taxonomy" id="104098"/>
    <lineage>
        <taxon>Bacteria</taxon>
        <taxon>Pseudomonadati</taxon>
        <taxon>Pseudomonadota</taxon>
        <taxon>Alphaproteobacteria</taxon>
        <taxon>Acetobacterales</taxon>
        <taxon>Acetobacteraceae</taxon>
        <taxon>Acetobacter</taxon>
    </lineage>
</organism>
<dbReference type="SUPFAM" id="SSF52540">
    <property type="entry name" value="P-loop containing nucleoside triphosphate hydrolases"/>
    <property type="match status" value="1"/>
</dbReference>
<sequence length="564" mass="65705">MFVLGLADGMNKPRLAIAPVGYSAPLDVRDTIRSYRQDSDIAEAVADFCPQIVEYSTQIDVAEIPSSTNLQSLDVGDPRAENEMTTLGLYYLRTHEYERALAGEVNLVVGRKGSGKTALWISVRDKTRSDKRNIVVDLKPEGYQLIKFKEDILVHLTEGAREHLITAFWEYLILLEVAYKLLEKDKNSYRHNHDIYDLYVSLEDAYRAPDFTSEGDFAERLSRLSERIIQEYRRVFGKEINQKLNAAQVTQLIHSHDLRDLRQKISAYLQHKKSVWILFDNLDRGWNTQGFDALDAIVLRCLVDAGRKLEREMRREDHVFHCIVFVRNDVYDHLMRHSTDYGKELRAVLDWSDPDLLREMFRLRLVAALETSEDTSFDEFWRDICVPHYKGEETSTFMIERSLMRPRNFLKIFSHCKGFAINFRHARIEEKDINKGIKAYSDDLLQELDRELSDVHPEAKDLLYYFLDSKSKISRDGLRELISSSGIQEDSIEKIIQFLLYYGVVGINSNGSDYFIYNVNYDPKMLNMRMQRDNESNYIINPAFWPSLNISVSSEEIVSRSEYE</sequence>
<dbReference type="AlphaFoldDB" id="A0A4Y3U0W1"/>
<dbReference type="EMBL" id="BJMV01000020">
    <property type="protein sequence ID" value="GEB86615.1"/>
    <property type="molecule type" value="Genomic_DNA"/>
</dbReference>
<dbReference type="InterPro" id="IPR027417">
    <property type="entry name" value="P-loop_NTPase"/>
</dbReference>
<dbReference type="Proteomes" id="UP000317730">
    <property type="component" value="Unassembled WGS sequence"/>
</dbReference>